<sequence length="65" mass="7308">MDIRMRLKLETQGMWCPDSIFSAREVTVSPRYKGSASSFSRLRDRSAVAPARGPGLFLSVDKFKV</sequence>
<protein>
    <submittedName>
        <fullName evidence="1">Uncharacterized protein</fullName>
    </submittedName>
</protein>
<name>A0A8H2DVI6_ORBOL</name>
<reference evidence="1 2" key="1">
    <citation type="submission" date="2019-03" db="EMBL/GenBank/DDBJ databases">
        <title>Nematode-trapping fungi genome.</title>
        <authorList>
            <person name="Vidal-Diez De Ulzurrun G."/>
        </authorList>
    </citation>
    <scope>NUCLEOTIDE SEQUENCE [LARGE SCALE GENOMIC DNA]</scope>
    <source>
        <strain evidence="1 2">TWF154</strain>
    </source>
</reference>
<dbReference type="Proteomes" id="UP000297595">
    <property type="component" value="Unassembled WGS sequence"/>
</dbReference>
<comment type="caution">
    <text evidence="1">The sequence shown here is derived from an EMBL/GenBank/DDBJ whole genome shotgun (WGS) entry which is preliminary data.</text>
</comment>
<proteinExistence type="predicted"/>
<organism evidence="1 2">
    <name type="scientific">Orbilia oligospora</name>
    <name type="common">Nematode-trapping fungus</name>
    <name type="synonym">Arthrobotrys oligospora</name>
    <dbReference type="NCBI Taxonomy" id="2813651"/>
    <lineage>
        <taxon>Eukaryota</taxon>
        <taxon>Fungi</taxon>
        <taxon>Dikarya</taxon>
        <taxon>Ascomycota</taxon>
        <taxon>Pezizomycotina</taxon>
        <taxon>Orbiliomycetes</taxon>
        <taxon>Orbiliales</taxon>
        <taxon>Orbiliaceae</taxon>
        <taxon>Orbilia</taxon>
    </lineage>
</organism>
<evidence type="ECO:0000313" key="1">
    <source>
        <dbReference type="EMBL" id="TGJ67910.1"/>
    </source>
</evidence>
<dbReference type="EMBL" id="SOZJ01000004">
    <property type="protein sequence ID" value="TGJ67910.1"/>
    <property type="molecule type" value="Genomic_DNA"/>
</dbReference>
<gene>
    <name evidence="1" type="ORF">EYR41_007006</name>
</gene>
<accession>A0A8H2DVI6</accession>
<dbReference type="AlphaFoldDB" id="A0A8H2DVI6"/>
<evidence type="ECO:0000313" key="2">
    <source>
        <dbReference type="Proteomes" id="UP000297595"/>
    </source>
</evidence>